<dbReference type="SUPFAM" id="SSF143437">
    <property type="entry name" value="THUMP domain-like"/>
    <property type="match status" value="1"/>
</dbReference>
<feature type="region of interest" description="Disordered" evidence="3">
    <location>
        <begin position="347"/>
        <end position="375"/>
    </location>
</feature>
<dbReference type="AlphaFoldDB" id="A0A9N9XJI9"/>
<dbReference type="FunFam" id="3.30.2300.10:FF:000001">
    <property type="entry name" value="THUMP domain-containing protein 1"/>
    <property type="match status" value="1"/>
</dbReference>
<keyword evidence="2" id="KW-0694">RNA-binding</keyword>
<dbReference type="CDD" id="cd11717">
    <property type="entry name" value="THUMP_THUMPD1_like"/>
    <property type="match status" value="1"/>
</dbReference>
<reference evidence="5" key="1">
    <citation type="submission" date="2022-01" db="EMBL/GenBank/DDBJ databases">
        <authorList>
            <person name="King R."/>
        </authorList>
    </citation>
    <scope>NUCLEOTIDE SEQUENCE</scope>
</reference>
<feature type="domain" description="THUMP" evidence="4">
    <location>
        <begin position="221"/>
        <end position="327"/>
    </location>
</feature>
<dbReference type="PANTHER" id="PTHR13452">
    <property type="entry name" value="THUMP DOMAIN CONTAINING PROTEIN 1-RELATED"/>
    <property type="match status" value="1"/>
</dbReference>
<feature type="region of interest" description="Disordered" evidence="3">
    <location>
        <begin position="37"/>
        <end position="108"/>
    </location>
</feature>
<evidence type="ECO:0000313" key="5">
    <source>
        <dbReference type="EMBL" id="CAG9854120.1"/>
    </source>
</evidence>
<feature type="compositionally biased region" description="Polar residues" evidence="3">
    <location>
        <begin position="66"/>
        <end position="106"/>
    </location>
</feature>
<feature type="compositionally biased region" description="Polar residues" evidence="3">
    <location>
        <begin position="45"/>
        <end position="56"/>
    </location>
</feature>
<dbReference type="Proteomes" id="UP001153712">
    <property type="component" value="Chromosome 1"/>
</dbReference>
<evidence type="ECO:0000256" key="3">
    <source>
        <dbReference type="SAM" id="MobiDB-lite"/>
    </source>
</evidence>
<dbReference type="Gene3D" id="3.30.2300.10">
    <property type="entry name" value="THUMP superfamily"/>
    <property type="match status" value="1"/>
</dbReference>
<dbReference type="OrthoDB" id="367221at2759"/>
<gene>
    <name evidence="5" type="ORF">PHYEVI_LOCUS585</name>
</gene>
<name>A0A9N9XJI9_PHYSR</name>
<protein>
    <recommendedName>
        <fullName evidence="4">THUMP domain-containing protein</fullName>
    </recommendedName>
</protein>
<proteinExistence type="inferred from homology"/>
<dbReference type="SMART" id="SM00981">
    <property type="entry name" value="THUMP"/>
    <property type="match status" value="1"/>
</dbReference>
<dbReference type="InterPro" id="IPR004114">
    <property type="entry name" value="THUMP_dom"/>
</dbReference>
<dbReference type="InterPro" id="IPR040183">
    <property type="entry name" value="THUMPD1-like"/>
</dbReference>
<dbReference type="PROSITE" id="PS51165">
    <property type="entry name" value="THUMP"/>
    <property type="match status" value="1"/>
</dbReference>
<dbReference type="Pfam" id="PF02926">
    <property type="entry name" value="THUMP"/>
    <property type="match status" value="1"/>
</dbReference>
<dbReference type="GO" id="GO:0003723">
    <property type="term" value="F:RNA binding"/>
    <property type="evidence" value="ECO:0007669"/>
    <property type="project" value="UniProtKB-UniRule"/>
</dbReference>
<evidence type="ECO:0000313" key="6">
    <source>
        <dbReference type="Proteomes" id="UP001153712"/>
    </source>
</evidence>
<evidence type="ECO:0000256" key="2">
    <source>
        <dbReference type="PROSITE-ProRule" id="PRU00529"/>
    </source>
</evidence>
<evidence type="ECO:0000259" key="4">
    <source>
        <dbReference type="PROSITE" id="PS51165"/>
    </source>
</evidence>
<evidence type="ECO:0000256" key="1">
    <source>
        <dbReference type="ARBA" id="ARBA00060731"/>
    </source>
</evidence>
<accession>A0A9N9XJI9</accession>
<dbReference type="GO" id="GO:0006400">
    <property type="term" value="P:tRNA modification"/>
    <property type="evidence" value="ECO:0007669"/>
    <property type="project" value="InterPro"/>
</dbReference>
<sequence>MAFMMPVVKNDWDIYKANRSRRVSECSNTTTCRSRKVSECRSEGPSLSTSPGSEFVSSPIRDRASVPTNMSSRQYSRASSRTSESNLQSPVKSMGSSPPKNTSEPNLNKFHNRLLDKLKKSLRKVNLKGFLCSCNNREKDCIREAYNLLNKYADKLYPTEATTNENEADEGDIEKALTNELLSIRNRKKRFQQVESGANNFLFIKTTLDDPVKLAHSIVCELKSTGVQQTKFLIRLVPIEVTCKAYIKDICAAFKPLAERYFKENPTTFSVVYNHRNNNNLNRDEVIKAVAETVFQVNAANKVDLKVPNVSVIVEVIKGIALLGVVPEFVNYKKYNLLAITDDLEKKDDPVSTNESTVNDKEDDLSSVPGSVDST</sequence>
<dbReference type="PANTHER" id="PTHR13452:SF10">
    <property type="entry name" value="THUMP DOMAIN-CONTAINING PROTEIN 1"/>
    <property type="match status" value="1"/>
</dbReference>
<dbReference type="EMBL" id="OU900094">
    <property type="protein sequence ID" value="CAG9854120.1"/>
    <property type="molecule type" value="Genomic_DNA"/>
</dbReference>
<keyword evidence="6" id="KW-1185">Reference proteome</keyword>
<comment type="similarity">
    <text evidence="1">Belongs to the THUMPD1 family.</text>
</comment>
<organism evidence="5 6">
    <name type="scientific">Phyllotreta striolata</name>
    <name type="common">Striped flea beetle</name>
    <name type="synonym">Crioceris striolata</name>
    <dbReference type="NCBI Taxonomy" id="444603"/>
    <lineage>
        <taxon>Eukaryota</taxon>
        <taxon>Metazoa</taxon>
        <taxon>Ecdysozoa</taxon>
        <taxon>Arthropoda</taxon>
        <taxon>Hexapoda</taxon>
        <taxon>Insecta</taxon>
        <taxon>Pterygota</taxon>
        <taxon>Neoptera</taxon>
        <taxon>Endopterygota</taxon>
        <taxon>Coleoptera</taxon>
        <taxon>Polyphaga</taxon>
        <taxon>Cucujiformia</taxon>
        <taxon>Chrysomeloidea</taxon>
        <taxon>Chrysomelidae</taxon>
        <taxon>Galerucinae</taxon>
        <taxon>Alticini</taxon>
        <taxon>Phyllotreta</taxon>
    </lineage>
</organism>